<gene>
    <name evidence="1" type="ORF">EV643_12142</name>
</gene>
<comment type="caution">
    <text evidence="1">The sequence shown here is derived from an EMBL/GenBank/DDBJ whole genome shotgun (WGS) entry which is preliminary data.</text>
</comment>
<evidence type="ECO:0008006" key="3">
    <source>
        <dbReference type="Google" id="ProtNLM"/>
    </source>
</evidence>
<proteinExistence type="predicted"/>
<dbReference type="SUPFAM" id="SSF53335">
    <property type="entry name" value="S-adenosyl-L-methionine-dependent methyltransferases"/>
    <property type="match status" value="1"/>
</dbReference>
<dbReference type="Gene3D" id="3.40.50.150">
    <property type="entry name" value="Vaccinia Virus protein VP39"/>
    <property type="match status" value="1"/>
</dbReference>
<evidence type="ECO:0000313" key="1">
    <source>
        <dbReference type="EMBL" id="TDO35770.1"/>
    </source>
</evidence>
<dbReference type="AlphaFoldDB" id="A0A4R6JI23"/>
<keyword evidence="2" id="KW-1185">Reference proteome</keyword>
<dbReference type="InterPro" id="IPR029063">
    <property type="entry name" value="SAM-dependent_MTases_sf"/>
</dbReference>
<protein>
    <recommendedName>
        <fullName evidence="3">Methyltransferase family protein</fullName>
    </recommendedName>
</protein>
<sequence>MIAGEMLNWSDLHPSDGRPALSGAAPAALLEAVLGGGSAGSVLVAGPHSLDLLKVVADRAESVDVLVRSAPDAEEIAEALDVRVFCGSLDHFGAEHGENSYDVVVALDGFARLVGPDTPVLTWTDALAALKARLAPSGRLLLAAENSFGIERLVQPDPTITVPRDEAWARDVAGDVAPPAGFKAVSAVVESAGLTATFAVYPSLDEAEVALAEVSGPFTAAVVARSIAARFTGPTLTDPYRTTQDAIASGLGRELAPGWYFVAGAPSLPSVLPVGAVPTGSGVLLEEQLLAALRIDDHAAVRRTVLAFAEWLRAQDPAIAAVASADNVIADGSSYRVFGDGAKVEGEGDALLVGQLARFVRRSLEAGSRQPWPAGGSLRDLTARLASMAGITVTDELWAGVADGNEPAQPVGAAEQLATIARLSQELADANTQATWFESQLDGIRRSRPYRIGQAVLNPARVVVKRVRRVTR</sequence>
<organism evidence="1 2">
    <name type="scientific">Kribbella caucasensis</name>
    <dbReference type="NCBI Taxonomy" id="2512215"/>
    <lineage>
        <taxon>Bacteria</taxon>
        <taxon>Bacillati</taxon>
        <taxon>Actinomycetota</taxon>
        <taxon>Actinomycetes</taxon>
        <taxon>Propionibacteriales</taxon>
        <taxon>Kribbellaceae</taxon>
        <taxon>Kribbella</taxon>
    </lineage>
</organism>
<accession>A0A4R6JI23</accession>
<evidence type="ECO:0000313" key="2">
    <source>
        <dbReference type="Proteomes" id="UP000295388"/>
    </source>
</evidence>
<name>A0A4R6JI23_9ACTN</name>
<reference evidence="1 2" key="1">
    <citation type="submission" date="2019-03" db="EMBL/GenBank/DDBJ databases">
        <title>Genomic Encyclopedia of Type Strains, Phase III (KMG-III): the genomes of soil and plant-associated and newly described type strains.</title>
        <authorList>
            <person name="Whitman W."/>
        </authorList>
    </citation>
    <scope>NUCLEOTIDE SEQUENCE [LARGE SCALE GENOMIC DNA]</scope>
    <source>
        <strain evidence="1 2">VKM Ac-2527</strain>
    </source>
</reference>
<dbReference type="Proteomes" id="UP000295388">
    <property type="component" value="Unassembled WGS sequence"/>
</dbReference>
<dbReference type="EMBL" id="SNWQ01000021">
    <property type="protein sequence ID" value="TDO35770.1"/>
    <property type="molecule type" value="Genomic_DNA"/>
</dbReference>
<dbReference type="OrthoDB" id="3755682at2"/>